<evidence type="ECO:0000313" key="2">
    <source>
        <dbReference type="Proteomes" id="UP001520878"/>
    </source>
</evidence>
<organism evidence="1 2">
    <name type="scientific">Fluctibacter halophilus</name>
    <dbReference type="NCBI Taxonomy" id="226011"/>
    <lineage>
        <taxon>Bacteria</taxon>
        <taxon>Pseudomonadati</taxon>
        <taxon>Pseudomonadota</taxon>
        <taxon>Gammaproteobacteria</taxon>
        <taxon>Alteromonadales</taxon>
        <taxon>Alteromonadaceae</taxon>
        <taxon>Fluctibacter</taxon>
    </lineage>
</organism>
<reference evidence="1 2" key="1">
    <citation type="submission" date="2021-10" db="EMBL/GenBank/DDBJ databases">
        <title>Draft genome of Aestuariibacter halophilus JC2043.</title>
        <authorList>
            <person name="Emsley S.A."/>
            <person name="Pfannmuller K.M."/>
            <person name="Ushijima B."/>
            <person name="Saw J.H."/>
            <person name="Videau P."/>
        </authorList>
    </citation>
    <scope>NUCLEOTIDE SEQUENCE [LARGE SCALE GENOMIC DNA]</scope>
    <source>
        <strain evidence="1 2">JC2043</strain>
    </source>
</reference>
<comment type="caution">
    <text evidence="1">The sequence shown here is derived from an EMBL/GenBank/DDBJ whole genome shotgun (WGS) entry which is preliminary data.</text>
</comment>
<keyword evidence="2" id="KW-1185">Reference proteome</keyword>
<gene>
    <name evidence="1" type="ORF">LJ739_05000</name>
</gene>
<dbReference type="Proteomes" id="UP001520878">
    <property type="component" value="Unassembled WGS sequence"/>
</dbReference>
<accession>A0ABS8G7F1</accession>
<sequence>MTKSDATRDAENNPIANMEGLQAAIVDGEAARVKELIADQALDPLQKDYLIELAMLNNNAEVIDVLKKARVRRVRDSGER</sequence>
<proteinExistence type="predicted"/>
<name>A0ABS8G7F1_9ALTE</name>
<protein>
    <submittedName>
        <fullName evidence="1">Uncharacterized protein</fullName>
    </submittedName>
</protein>
<evidence type="ECO:0000313" key="1">
    <source>
        <dbReference type="EMBL" id="MCC2615594.1"/>
    </source>
</evidence>
<dbReference type="EMBL" id="JAJEWP010000001">
    <property type="protein sequence ID" value="MCC2615594.1"/>
    <property type="molecule type" value="Genomic_DNA"/>
</dbReference>
<dbReference type="RefSeq" id="WP_229157599.1">
    <property type="nucleotide sequence ID" value="NZ_JAJEWP010000001.1"/>
</dbReference>